<gene>
    <name evidence="1" type="ORF">RSSM_04000</name>
</gene>
<dbReference type="Proteomes" id="UP000011885">
    <property type="component" value="Unassembled WGS sequence"/>
</dbReference>
<dbReference type="AlphaFoldDB" id="M5TZR2"/>
<keyword evidence="2" id="KW-1185">Reference proteome</keyword>
<evidence type="ECO:0000313" key="2">
    <source>
        <dbReference type="Proteomes" id="UP000011885"/>
    </source>
</evidence>
<dbReference type="EMBL" id="ANOH01000274">
    <property type="protein sequence ID" value="EMI54529.1"/>
    <property type="molecule type" value="Genomic_DNA"/>
</dbReference>
<proteinExistence type="predicted"/>
<sequence length="46" mass="5331">MPEASFANEPDWQARIKKQISAARGFSNTDATTLLEKRQFFITDWI</sequence>
<name>M5TZR2_9BACT</name>
<evidence type="ECO:0000313" key="1">
    <source>
        <dbReference type="EMBL" id="EMI54529.1"/>
    </source>
</evidence>
<comment type="caution">
    <text evidence="1">The sequence shown here is derived from an EMBL/GenBank/DDBJ whole genome shotgun (WGS) entry which is preliminary data.</text>
</comment>
<protein>
    <submittedName>
        <fullName evidence="1">Uncharacterized protein</fullName>
    </submittedName>
</protein>
<dbReference type="PATRIC" id="fig|1263870.3.peg.4236"/>
<reference evidence="1 2" key="1">
    <citation type="journal article" date="2013" name="Mar. Genomics">
        <title>Expression of sulfatases in Rhodopirellula baltica and the diversity of sulfatases in the genus Rhodopirellula.</title>
        <authorList>
            <person name="Wegner C.E."/>
            <person name="Richter-Heitmann T."/>
            <person name="Klindworth A."/>
            <person name="Klockow C."/>
            <person name="Richter M."/>
            <person name="Achstetter T."/>
            <person name="Glockner F.O."/>
            <person name="Harder J."/>
        </authorList>
    </citation>
    <scope>NUCLEOTIDE SEQUENCE [LARGE SCALE GENOMIC DNA]</scope>
    <source>
        <strain evidence="1 2">SM41</strain>
    </source>
</reference>
<accession>M5TZR2</accession>
<organism evidence="1 2">
    <name type="scientific">Rhodopirellula sallentina SM41</name>
    <dbReference type="NCBI Taxonomy" id="1263870"/>
    <lineage>
        <taxon>Bacteria</taxon>
        <taxon>Pseudomonadati</taxon>
        <taxon>Planctomycetota</taxon>
        <taxon>Planctomycetia</taxon>
        <taxon>Pirellulales</taxon>
        <taxon>Pirellulaceae</taxon>
        <taxon>Rhodopirellula</taxon>
    </lineage>
</organism>